<evidence type="ECO:0000313" key="3">
    <source>
        <dbReference type="Proteomes" id="UP000017559"/>
    </source>
</evidence>
<dbReference type="KEGG" id="mrr:Moror_1934"/>
<dbReference type="SUPFAM" id="SSF81383">
    <property type="entry name" value="F-box domain"/>
    <property type="match status" value="1"/>
</dbReference>
<evidence type="ECO:0000256" key="1">
    <source>
        <dbReference type="SAM" id="MobiDB-lite"/>
    </source>
</evidence>
<sequence length="490" mass="55492">MWDSDPVVRADGGGEEERGGGVSEFSTVAGQWPFDIKVLSNPCWIHFSPATTTTSVPRNKYDPKNVGEHVILTNGYRWPNVHDLSKGPWLLSYVCSHWRAVITSTPELWSSFCLDLPTVTHSHSELDVLKTWISRCGKRNLAIRVPADLAMYNRGKELLGIVVELTERWEELELISSNRRFWRLPNITTRLTSLKRIALLPHTVLARSRPRSYVDPSIFHGVHVPFLHSVQNHDWILLDVGTFPWVQITKYEGSERSTSHLHILRCMTNLERCALEFLCGSTDLYSDSVTTLSRLLELRTCWFFDEQTWPLPEFRLFRFPALKSLSILAEDYPLPFITFTYILEQSNASLEKLELSSQVGHNRDDLVSFFHTNAMASVTTLRLWVTVPQQHELAIHGAIISLLVEGSLLPLLHTIEIVIAEPRTSFALDLVALAKTVRARKASGVGIRNLVIVHRQGEIGTGYSLPPILEVLQEEGLDVVVRLTDDCFVG</sequence>
<dbReference type="EMBL" id="AWSO01000759">
    <property type="protein sequence ID" value="ESK87620.1"/>
    <property type="molecule type" value="Genomic_DNA"/>
</dbReference>
<dbReference type="HOGENOM" id="CLU_556782_0_0_1"/>
<reference evidence="2 3" key="1">
    <citation type="journal article" date="2014" name="BMC Genomics">
        <title>Genome and secretome analysis of the hemibiotrophic fungal pathogen, Moniliophthora roreri, which causes frosty pod rot disease of cacao: mechanisms of the biotrophic and necrotrophic phases.</title>
        <authorList>
            <person name="Meinhardt L.W."/>
            <person name="Costa G.G.L."/>
            <person name="Thomazella D.P.T."/>
            <person name="Teixeira P.J.P.L."/>
            <person name="Carazzolle M.F."/>
            <person name="Schuster S.C."/>
            <person name="Carlson J.E."/>
            <person name="Guiltinan M.J."/>
            <person name="Mieczkowski P."/>
            <person name="Farmer A."/>
            <person name="Ramaraj T."/>
            <person name="Crozier J."/>
            <person name="Davis R.E."/>
            <person name="Shao J."/>
            <person name="Melnick R.L."/>
            <person name="Pereira G.A.G."/>
            <person name="Bailey B.A."/>
        </authorList>
    </citation>
    <scope>NUCLEOTIDE SEQUENCE [LARGE SCALE GENOMIC DNA]</scope>
    <source>
        <strain evidence="2 3">MCA 2997</strain>
    </source>
</reference>
<accession>V2X5B4</accession>
<keyword evidence="3" id="KW-1185">Reference proteome</keyword>
<dbReference type="AlphaFoldDB" id="V2X5B4"/>
<evidence type="ECO:0008006" key="4">
    <source>
        <dbReference type="Google" id="ProtNLM"/>
    </source>
</evidence>
<name>V2X5B4_MONRO</name>
<dbReference type="OrthoDB" id="3022108at2759"/>
<feature type="region of interest" description="Disordered" evidence="1">
    <location>
        <begin position="1"/>
        <end position="22"/>
    </location>
</feature>
<organism evidence="2 3">
    <name type="scientific">Moniliophthora roreri (strain MCA 2997)</name>
    <name type="common">Cocoa frosty pod rot fungus</name>
    <name type="synonym">Crinipellis roreri</name>
    <dbReference type="NCBI Taxonomy" id="1381753"/>
    <lineage>
        <taxon>Eukaryota</taxon>
        <taxon>Fungi</taxon>
        <taxon>Dikarya</taxon>
        <taxon>Basidiomycota</taxon>
        <taxon>Agaricomycotina</taxon>
        <taxon>Agaricomycetes</taxon>
        <taxon>Agaricomycetidae</taxon>
        <taxon>Agaricales</taxon>
        <taxon>Marasmiineae</taxon>
        <taxon>Marasmiaceae</taxon>
        <taxon>Moniliophthora</taxon>
    </lineage>
</organism>
<evidence type="ECO:0000313" key="2">
    <source>
        <dbReference type="EMBL" id="ESK87620.1"/>
    </source>
</evidence>
<proteinExistence type="predicted"/>
<comment type="caution">
    <text evidence="2">The sequence shown here is derived from an EMBL/GenBank/DDBJ whole genome shotgun (WGS) entry which is preliminary data.</text>
</comment>
<gene>
    <name evidence="2" type="ORF">Moror_1934</name>
</gene>
<dbReference type="Proteomes" id="UP000017559">
    <property type="component" value="Unassembled WGS sequence"/>
</dbReference>
<dbReference type="InterPro" id="IPR036047">
    <property type="entry name" value="F-box-like_dom_sf"/>
</dbReference>
<protein>
    <recommendedName>
        <fullName evidence="4">F-box domain-containing protein</fullName>
    </recommendedName>
</protein>